<sequence>MTIAGVSLALSRHASTAVPQWLTRPAVFVHTISVLFWVGSLAPLAIIMRGEAHEDVLARFSKIIPWVVAALVVSGLVLAIIQVADPAALISTSYGRVLAAKLALVAFILTLAAWNRLRLTPGVMSRAPRAGQKLARSIVAETAGVLVILGLVAGWRFHAAMWAWHKSTSC</sequence>
<dbReference type="EMBL" id="JALJZS010000002">
    <property type="protein sequence ID" value="MCP1999883.1"/>
    <property type="molecule type" value="Genomic_DNA"/>
</dbReference>
<proteinExistence type="predicted"/>
<gene>
    <name evidence="1" type="ORF">J2S34_002331</name>
</gene>
<evidence type="ECO:0000313" key="1">
    <source>
        <dbReference type="EMBL" id="MCP1999883.1"/>
    </source>
</evidence>
<keyword evidence="2" id="KW-1185">Reference proteome</keyword>
<evidence type="ECO:0000313" key="2">
    <source>
        <dbReference type="Proteomes" id="UP001205486"/>
    </source>
</evidence>
<dbReference type="Proteomes" id="UP001205486">
    <property type="component" value="Unassembled WGS sequence"/>
</dbReference>
<name>A0ACC6AJE6_NITWI</name>
<comment type="caution">
    <text evidence="1">The sequence shown here is derived from an EMBL/GenBank/DDBJ whole genome shotgun (WGS) entry which is preliminary data.</text>
</comment>
<accession>A0ACC6AJE6</accession>
<organism evidence="1 2">
    <name type="scientific">Nitrobacter winogradskyi</name>
    <name type="common">Nitrobacter agilis</name>
    <dbReference type="NCBI Taxonomy" id="913"/>
    <lineage>
        <taxon>Bacteria</taxon>
        <taxon>Pseudomonadati</taxon>
        <taxon>Pseudomonadota</taxon>
        <taxon>Alphaproteobacteria</taxon>
        <taxon>Hyphomicrobiales</taxon>
        <taxon>Nitrobacteraceae</taxon>
        <taxon>Nitrobacter</taxon>
    </lineage>
</organism>
<reference evidence="1" key="1">
    <citation type="submission" date="2022-03" db="EMBL/GenBank/DDBJ databases">
        <title>Interactions between chemoautotrophic and heterotrophic bacteria.</title>
        <authorList>
            <person name="Santoro A."/>
        </authorList>
    </citation>
    <scope>NUCLEOTIDE SEQUENCE</scope>
    <source>
        <strain evidence="1">Nb-106</strain>
    </source>
</reference>
<protein>
    <submittedName>
        <fullName evidence="1">Copper export protein</fullName>
    </submittedName>
</protein>